<dbReference type="SUPFAM" id="SSF53927">
    <property type="entry name" value="Cytidine deaminase-like"/>
    <property type="match status" value="1"/>
</dbReference>
<evidence type="ECO:0000313" key="6">
    <source>
        <dbReference type="EMBL" id="GAA0876497.1"/>
    </source>
</evidence>
<proteinExistence type="inferred from homology"/>
<keyword evidence="4" id="KW-0862">Zinc</keyword>
<evidence type="ECO:0000256" key="2">
    <source>
        <dbReference type="ARBA" id="ARBA00022723"/>
    </source>
</evidence>
<evidence type="ECO:0000259" key="5">
    <source>
        <dbReference type="PROSITE" id="PS51747"/>
    </source>
</evidence>
<feature type="domain" description="CMP/dCMP-type deaminase" evidence="5">
    <location>
        <begin position="22"/>
        <end position="158"/>
    </location>
</feature>
<dbReference type="PROSITE" id="PS51747">
    <property type="entry name" value="CYT_DCMP_DEAMINASES_2"/>
    <property type="match status" value="1"/>
</dbReference>
<dbReference type="PANTHER" id="PTHR11644:SF2">
    <property type="entry name" value="CYTIDINE DEAMINASE"/>
    <property type="match status" value="1"/>
</dbReference>
<evidence type="ECO:0000256" key="1">
    <source>
        <dbReference type="ARBA" id="ARBA00006576"/>
    </source>
</evidence>
<dbReference type="RefSeq" id="WP_343789450.1">
    <property type="nucleotide sequence ID" value="NZ_BAAAFH010000022.1"/>
</dbReference>
<keyword evidence="7" id="KW-1185">Reference proteome</keyword>
<dbReference type="Gene3D" id="3.40.140.10">
    <property type="entry name" value="Cytidine Deaminase, domain 2"/>
    <property type="match status" value="1"/>
</dbReference>
<keyword evidence="3" id="KW-0378">Hydrolase</keyword>
<dbReference type="CDD" id="cd01283">
    <property type="entry name" value="cytidine_deaminase"/>
    <property type="match status" value="1"/>
</dbReference>
<dbReference type="PROSITE" id="PS00903">
    <property type="entry name" value="CYT_DCMP_DEAMINASES_1"/>
    <property type="match status" value="1"/>
</dbReference>
<dbReference type="InterPro" id="IPR016193">
    <property type="entry name" value="Cytidine_deaminase-like"/>
</dbReference>
<dbReference type="InterPro" id="IPR050202">
    <property type="entry name" value="Cyt/Deoxycyt_deaminase"/>
</dbReference>
<dbReference type="Proteomes" id="UP001501126">
    <property type="component" value="Unassembled WGS sequence"/>
</dbReference>
<reference evidence="6 7" key="1">
    <citation type="journal article" date="2019" name="Int. J. Syst. Evol. Microbiol.">
        <title>The Global Catalogue of Microorganisms (GCM) 10K type strain sequencing project: providing services to taxonomists for standard genome sequencing and annotation.</title>
        <authorList>
            <consortium name="The Broad Institute Genomics Platform"/>
            <consortium name="The Broad Institute Genome Sequencing Center for Infectious Disease"/>
            <person name="Wu L."/>
            <person name="Ma J."/>
        </authorList>
    </citation>
    <scope>NUCLEOTIDE SEQUENCE [LARGE SCALE GENOMIC DNA]</scope>
    <source>
        <strain evidence="6 7">JCM 16083</strain>
    </source>
</reference>
<accession>A0ABN1MUG1</accession>
<evidence type="ECO:0000256" key="3">
    <source>
        <dbReference type="ARBA" id="ARBA00022801"/>
    </source>
</evidence>
<organism evidence="6 7">
    <name type="scientific">Wandonia haliotis</name>
    <dbReference type="NCBI Taxonomy" id="574963"/>
    <lineage>
        <taxon>Bacteria</taxon>
        <taxon>Pseudomonadati</taxon>
        <taxon>Bacteroidota</taxon>
        <taxon>Flavobacteriia</taxon>
        <taxon>Flavobacteriales</taxon>
        <taxon>Crocinitomicaceae</taxon>
        <taxon>Wandonia</taxon>
    </lineage>
</organism>
<protein>
    <submittedName>
        <fullName evidence="6">Cytidine deaminase</fullName>
    </submittedName>
</protein>
<dbReference type="PANTHER" id="PTHR11644">
    <property type="entry name" value="CYTIDINE DEAMINASE"/>
    <property type="match status" value="1"/>
</dbReference>
<dbReference type="InterPro" id="IPR016192">
    <property type="entry name" value="APOBEC/CMP_deaminase_Zn-bd"/>
</dbReference>
<comment type="caution">
    <text evidence="6">The sequence shown here is derived from an EMBL/GenBank/DDBJ whole genome shotgun (WGS) entry which is preliminary data.</text>
</comment>
<evidence type="ECO:0000256" key="4">
    <source>
        <dbReference type="ARBA" id="ARBA00022833"/>
    </source>
</evidence>
<name>A0ABN1MUG1_9FLAO</name>
<dbReference type="InterPro" id="IPR002125">
    <property type="entry name" value="CMP_dCMP_dom"/>
</dbReference>
<gene>
    <name evidence="6" type="primary">cdd</name>
    <name evidence="6" type="ORF">GCM10009118_29070</name>
</gene>
<dbReference type="NCBIfam" id="NF004064">
    <property type="entry name" value="PRK05578.1"/>
    <property type="match status" value="1"/>
</dbReference>
<keyword evidence="2" id="KW-0479">Metal-binding</keyword>
<dbReference type="Pfam" id="PF00383">
    <property type="entry name" value="dCMP_cyt_deam_1"/>
    <property type="match status" value="1"/>
</dbReference>
<evidence type="ECO:0000313" key="7">
    <source>
        <dbReference type="Proteomes" id="UP001501126"/>
    </source>
</evidence>
<sequence>MGEYKKFEFTYTIHESYKELDEGAVKVIEAAMEASEKAYSVYSSFKVGAAVLLDDETIFLGNNQENIAFPSGLCAERTVLFYVGANYPERKVKKLAIYAKGDLVNDTEPISPCGSCRQVIAEVIKRQKESFQLYLCGSNGKTIVMEDTLGILPFPFGM</sequence>
<comment type="similarity">
    <text evidence="1">Belongs to the cytidine and deoxycytidylate deaminase family.</text>
</comment>
<dbReference type="EMBL" id="BAAAFH010000022">
    <property type="protein sequence ID" value="GAA0876497.1"/>
    <property type="molecule type" value="Genomic_DNA"/>
</dbReference>